<reference evidence="2" key="1">
    <citation type="submission" date="2018-07" db="EMBL/GenBank/DDBJ databases">
        <authorList>
            <consortium name="Genoscope - CEA"/>
            <person name="William W."/>
        </authorList>
    </citation>
    <scope>NUCLEOTIDE SEQUENCE</scope>
    <source>
        <strain evidence="2">IK1</strain>
    </source>
</reference>
<proteinExistence type="predicted"/>
<sequence>MKPDQGADRIKSCRLEKLLPRKNVFRYDLIFPAPLQHPKNRQASQDKEGNSAMRLARHPMRQDSCCLKGDGKMETHGKATRAAPPN</sequence>
<evidence type="ECO:0000256" key="1">
    <source>
        <dbReference type="SAM" id="MobiDB-lite"/>
    </source>
</evidence>
<name>A0A653AAZ5_UNCDX</name>
<dbReference type="AlphaFoldDB" id="A0A653AAZ5"/>
<evidence type="ECO:0000313" key="2">
    <source>
        <dbReference type="EMBL" id="VBB45236.1"/>
    </source>
</evidence>
<dbReference type="EMBL" id="UPXX01000029">
    <property type="protein sequence ID" value="VBB45236.1"/>
    <property type="molecule type" value="Genomic_DNA"/>
</dbReference>
<protein>
    <submittedName>
        <fullName evidence="2">Uncharacterized protein</fullName>
    </submittedName>
</protein>
<accession>A0A653AAZ5</accession>
<organism evidence="2">
    <name type="scientific">Uncultured Desulfatiglans sp</name>
    <dbReference type="NCBI Taxonomy" id="1748965"/>
    <lineage>
        <taxon>Bacteria</taxon>
        <taxon>Pseudomonadati</taxon>
        <taxon>Thermodesulfobacteriota</taxon>
        <taxon>Desulfobacteria</taxon>
        <taxon>Desulfatiglandales</taxon>
        <taxon>Desulfatiglandaceae</taxon>
        <taxon>Desulfatiglans</taxon>
        <taxon>environmental samples</taxon>
    </lineage>
</organism>
<gene>
    <name evidence="2" type="ORF">TRIP_B350268</name>
</gene>
<feature type="region of interest" description="Disordered" evidence="1">
    <location>
        <begin position="36"/>
        <end position="86"/>
    </location>
</feature>